<protein>
    <submittedName>
        <fullName evidence="3">AMP-binding protein</fullName>
    </submittedName>
</protein>
<organism evidence="3 4">
    <name type="scientific">Mycolicibacterium austroafricanum</name>
    <name type="common">Mycobacterium austroafricanum</name>
    <dbReference type="NCBI Taxonomy" id="39687"/>
    <lineage>
        <taxon>Bacteria</taxon>
        <taxon>Bacillati</taxon>
        <taxon>Actinomycetota</taxon>
        <taxon>Actinomycetes</taxon>
        <taxon>Mycobacteriales</taxon>
        <taxon>Mycobacteriaceae</taxon>
        <taxon>Mycolicibacterium</taxon>
    </lineage>
</organism>
<keyword evidence="4" id="KW-1185">Reference proteome</keyword>
<dbReference type="Gene3D" id="3.40.50.12780">
    <property type="entry name" value="N-terminal domain of ligase-like"/>
    <property type="match status" value="1"/>
</dbReference>
<dbReference type="PANTHER" id="PTHR24096">
    <property type="entry name" value="LONG-CHAIN-FATTY-ACID--COA LIGASE"/>
    <property type="match status" value="1"/>
</dbReference>
<accession>A0ABT8HPA3</accession>
<dbReference type="PROSITE" id="PS00455">
    <property type="entry name" value="AMP_BINDING"/>
    <property type="match status" value="1"/>
</dbReference>
<evidence type="ECO:0000313" key="4">
    <source>
        <dbReference type="Proteomes" id="UP001172687"/>
    </source>
</evidence>
<dbReference type="Pfam" id="PF00501">
    <property type="entry name" value="AMP-binding"/>
    <property type="match status" value="1"/>
</dbReference>
<feature type="domain" description="AMP-binding enzyme C-terminal" evidence="2">
    <location>
        <begin position="419"/>
        <end position="497"/>
    </location>
</feature>
<reference evidence="3" key="1">
    <citation type="submission" date="2023-07" db="EMBL/GenBank/DDBJ databases">
        <title>Degradation of tert-butanol by M. austroafricanum TBA100.</title>
        <authorList>
            <person name="Helbich S."/>
            <person name="Vainshtein Y."/>
        </authorList>
    </citation>
    <scope>NUCLEOTIDE SEQUENCE</scope>
    <source>
        <strain evidence="3">TBA100</strain>
    </source>
</reference>
<dbReference type="InterPro" id="IPR000873">
    <property type="entry name" value="AMP-dep_synth/lig_dom"/>
</dbReference>
<dbReference type="Proteomes" id="UP001172687">
    <property type="component" value="Unassembled WGS sequence"/>
</dbReference>
<dbReference type="Gene3D" id="3.30.300.30">
    <property type="match status" value="1"/>
</dbReference>
<evidence type="ECO:0000313" key="3">
    <source>
        <dbReference type="EMBL" id="MDN4522596.1"/>
    </source>
</evidence>
<dbReference type="InterPro" id="IPR025110">
    <property type="entry name" value="AMP-bd_C"/>
</dbReference>
<evidence type="ECO:0000259" key="1">
    <source>
        <dbReference type="Pfam" id="PF00501"/>
    </source>
</evidence>
<sequence length="511" mass="55158">MYPGTHARTAPERAAVVVAETGETLSYRRLDEQSAALARVLHDAGLRPGDVVALLSDNAPEALVVLWAAQRSGLYVTAINHHLTPAEAGYIVCDSGARALVASAALRELADGVVAEAGGPEVRIAFGGRIDGFADYESTLAAAGPPLAEQPCGAVMLYSSGTTGFPKGIRPDLPERSVDQPGDPVVAIAGGLFGITSSDVYFSSAPIYHAAPLRWCGMVHALGGTVVLAKRFDAADTLRYIEKFRITATQMVPTMFVRMLKLNDEVRSRYDLSSLRVVIHAAAPCPVDVKQAMIDWLGPIIWEYYSSTEVHGMTVIDTGQWLSHQGSVGRSVLGTLHICDDDGHDLPAGEVGTVYFERDALPFSYHNAPEKTAEAQHPAHPFWTTVGDLGYVDDEGYLYLADRKAFMIISGGVNIYPQEVENALTLHPAVHDVAVIGVPDPEMGEQVKAVVHLTAGVDPSEELARELIDYTRARIAHYKAPRSVDFVDDLPRTPTGKLVKGKLRERYLVDV</sequence>
<dbReference type="EMBL" id="JAUHTC010000101">
    <property type="protein sequence ID" value="MDN4522596.1"/>
    <property type="molecule type" value="Genomic_DNA"/>
</dbReference>
<dbReference type="InterPro" id="IPR042099">
    <property type="entry name" value="ANL_N_sf"/>
</dbReference>
<dbReference type="RefSeq" id="WP_105388886.1">
    <property type="nucleotide sequence ID" value="NZ_CP070380.1"/>
</dbReference>
<name>A0ABT8HPA3_MYCAO</name>
<comment type="caution">
    <text evidence="3">The sequence shown here is derived from an EMBL/GenBank/DDBJ whole genome shotgun (WGS) entry which is preliminary data.</text>
</comment>
<dbReference type="SUPFAM" id="SSF56801">
    <property type="entry name" value="Acetyl-CoA synthetase-like"/>
    <property type="match status" value="1"/>
</dbReference>
<dbReference type="NCBIfam" id="NF009929">
    <property type="entry name" value="PRK13390.1"/>
    <property type="match status" value="1"/>
</dbReference>
<evidence type="ECO:0000259" key="2">
    <source>
        <dbReference type="Pfam" id="PF13193"/>
    </source>
</evidence>
<dbReference type="Pfam" id="PF13193">
    <property type="entry name" value="AMP-binding_C"/>
    <property type="match status" value="1"/>
</dbReference>
<feature type="domain" description="AMP-dependent synthetase/ligase" evidence="1">
    <location>
        <begin position="6"/>
        <end position="358"/>
    </location>
</feature>
<dbReference type="PANTHER" id="PTHR24096:SF323">
    <property type="entry name" value="BLR3536 PROTEIN"/>
    <property type="match status" value="1"/>
</dbReference>
<dbReference type="InterPro" id="IPR045851">
    <property type="entry name" value="AMP-bd_C_sf"/>
</dbReference>
<dbReference type="InterPro" id="IPR020845">
    <property type="entry name" value="AMP-binding_CS"/>
</dbReference>
<gene>
    <name evidence="3" type="ORF">QYF68_32935</name>
</gene>
<proteinExistence type="predicted"/>